<gene>
    <name evidence="2" type="ORF">AAF712_014318</name>
</gene>
<organism evidence="2 3">
    <name type="scientific">Marasmius tenuissimus</name>
    <dbReference type="NCBI Taxonomy" id="585030"/>
    <lineage>
        <taxon>Eukaryota</taxon>
        <taxon>Fungi</taxon>
        <taxon>Dikarya</taxon>
        <taxon>Basidiomycota</taxon>
        <taxon>Agaricomycotina</taxon>
        <taxon>Agaricomycetes</taxon>
        <taxon>Agaricomycetidae</taxon>
        <taxon>Agaricales</taxon>
        <taxon>Marasmiineae</taxon>
        <taxon>Marasmiaceae</taxon>
        <taxon>Marasmius</taxon>
    </lineage>
</organism>
<name>A0ABR2ZDJ8_9AGAR</name>
<proteinExistence type="predicted"/>
<evidence type="ECO:0000313" key="2">
    <source>
        <dbReference type="EMBL" id="KAL0058981.1"/>
    </source>
</evidence>
<keyword evidence="3" id="KW-1185">Reference proteome</keyword>
<dbReference type="PROSITE" id="PS50181">
    <property type="entry name" value="FBOX"/>
    <property type="match status" value="1"/>
</dbReference>
<protein>
    <recommendedName>
        <fullName evidence="1">F-box domain-containing protein</fullName>
    </recommendedName>
</protein>
<dbReference type="SUPFAM" id="SSF81383">
    <property type="entry name" value="F-box domain"/>
    <property type="match status" value="1"/>
</dbReference>
<reference evidence="2 3" key="1">
    <citation type="submission" date="2024-05" db="EMBL/GenBank/DDBJ databases">
        <title>A draft genome resource for the thread blight pathogen Marasmius tenuissimus strain MS-2.</title>
        <authorList>
            <person name="Yulfo-Soto G.E."/>
            <person name="Baruah I.K."/>
            <person name="Amoako-Attah I."/>
            <person name="Bukari Y."/>
            <person name="Meinhardt L.W."/>
            <person name="Bailey B.A."/>
            <person name="Cohen S.P."/>
        </authorList>
    </citation>
    <scope>NUCLEOTIDE SEQUENCE [LARGE SCALE GENOMIC DNA]</scope>
    <source>
        <strain evidence="2 3">MS-2</strain>
    </source>
</reference>
<dbReference type="InterPro" id="IPR036047">
    <property type="entry name" value="F-box-like_dom_sf"/>
</dbReference>
<sequence>MNIVDLPGELITEIASYLDVLSAYFLSLTCRNLRAFSRSDSSYWSTVLKAHQQFDPSRPLPLPPYQDLRELDLRQLHNTAVHMVNLDKSLSSPRPTLRHAPTSINNRGVALSPSLTVIPGTPLMLLNWHRNKRIVCLDYEQGKVLGSVERYQPVVPVSHLYHQQGRCSQVVRIGFGSSDDQSLSVLHVDYRLNPDTKLWETDMELVPIPVADTSNIRLTKPQWHSLITTDAELVVYKVIRFSPITEPEEDEDEDEASLDVVVLNIATGVFTQISTGIVIAGGARSLPSYTPVLKDQQLFLFLEEETRTRLWHIPSTLLPYRDQHVEPRNQFLLTSANDIGHCYPSPSDAKGDVQIEHRESTFHAISRFFHSPYPALQVTLTRHMNQGGDILQYRRWSIPTLGGSDPSATTDCGDPVGVSSYENILKHVLAPDVHRFQPMMLYSSMSSFLCVLDGNPPIMRLTRLRGSPPHLTHHDLVLPESLNDALKRAVNVAFDEGMGVAVLMTDLGILWVLRFGSGSVLHD</sequence>
<accession>A0ABR2ZDJ8</accession>
<feature type="domain" description="F-box" evidence="1">
    <location>
        <begin position="1"/>
        <end position="47"/>
    </location>
</feature>
<dbReference type="Proteomes" id="UP001437256">
    <property type="component" value="Unassembled WGS sequence"/>
</dbReference>
<evidence type="ECO:0000313" key="3">
    <source>
        <dbReference type="Proteomes" id="UP001437256"/>
    </source>
</evidence>
<dbReference type="EMBL" id="JBBXMP010000259">
    <property type="protein sequence ID" value="KAL0058981.1"/>
    <property type="molecule type" value="Genomic_DNA"/>
</dbReference>
<dbReference type="InterPro" id="IPR001810">
    <property type="entry name" value="F-box_dom"/>
</dbReference>
<dbReference type="Gene3D" id="1.20.1280.50">
    <property type="match status" value="1"/>
</dbReference>
<evidence type="ECO:0000259" key="1">
    <source>
        <dbReference type="PROSITE" id="PS50181"/>
    </source>
</evidence>
<comment type="caution">
    <text evidence="2">The sequence shown here is derived from an EMBL/GenBank/DDBJ whole genome shotgun (WGS) entry which is preliminary data.</text>
</comment>
<dbReference type="Pfam" id="PF00646">
    <property type="entry name" value="F-box"/>
    <property type="match status" value="1"/>
</dbReference>